<dbReference type="EMBL" id="NRJH01000029">
    <property type="protein sequence ID" value="RIY32808.1"/>
    <property type="molecule type" value="Genomic_DNA"/>
</dbReference>
<evidence type="ECO:0000313" key="2">
    <source>
        <dbReference type="Proteomes" id="UP000266258"/>
    </source>
</evidence>
<proteinExistence type="predicted"/>
<dbReference type="RefSeq" id="WP_119496913.1">
    <property type="nucleotide sequence ID" value="NZ_NRJH01000029.1"/>
</dbReference>
<keyword evidence="2" id="KW-1185">Reference proteome</keyword>
<evidence type="ECO:0000313" key="1">
    <source>
        <dbReference type="EMBL" id="RIY32808.1"/>
    </source>
</evidence>
<reference evidence="1 2" key="1">
    <citation type="submission" date="2017-08" db="EMBL/GenBank/DDBJ databases">
        <title>Reclassification of Bisgaard taxon 37 and 44.</title>
        <authorList>
            <person name="Christensen H."/>
        </authorList>
    </citation>
    <scope>NUCLEOTIDE SEQUENCE [LARGE SCALE GENOMIC DNA]</scope>
    <source>
        <strain evidence="1 2">B96_4</strain>
    </source>
</reference>
<dbReference type="AlphaFoldDB" id="A0A3A1Y6G9"/>
<dbReference type="Proteomes" id="UP000266258">
    <property type="component" value="Unassembled WGS sequence"/>
</dbReference>
<comment type="caution">
    <text evidence="1">The sequence shown here is derived from an EMBL/GenBank/DDBJ whole genome shotgun (WGS) entry which is preliminary data.</text>
</comment>
<gene>
    <name evidence="1" type="ORF">CJP74_03675</name>
</gene>
<accession>A0A3A1Y6G9</accession>
<protein>
    <submittedName>
        <fullName evidence="1">Uncharacterized protein</fullName>
    </submittedName>
</protein>
<name>A0A3A1Y6G9_9GAMM</name>
<dbReference type="InterPro" id="IPR012340">
    <property type="entry name" value="NA-bd_OB-fold"/>
</dbReference>
<dbReference type="Gene3D" id="2.40.50.140">
    <property type="entry name" value="Nucleic acid-binding proteins"/>
    <property type="match status" value="1"/>
</dbReference>
<sequence length="488" mass="54996">MKNNIGLAIKLESALYLLTLDLEPLAQDPLVRGHQAYLKLLEGIKLEQVCALEVIDLRAGEQALPDLGKVYTAQVSAIESKQAFVDLISIDKSKVNNPQYWQAVLKLSDCGVKAKNMREILQDKQKIKVQIKSPAYADKLARVYLLTTEAETLTGYNQAKLEKFSQECELIFSNQANTVEEILARPLYQLDSLTYYSSGVLELIQALALNPQKIGTKVSLGTKGKNFANYSRSWKYVFAGLDYTDALGINYLLSLDPATAHLDINSHTSQVKLANLDLSLYQNNAKLKEQITQVKDPNLLLNLAALPQVDKLLKLTKLTGQISIDFLPISKKYQQLFSLALEAIGLGKDAVLQSRHPFKQYLTGANFVEMQIERKELPLAFSLTAPVIQDRDLFLELTQAQDELYQFLTQAKISLYRAQIEVEKLTQALGQTPTSQVLEQLEALYQEFILRYKAQGSKYNFFAGDKVYLDDSSLQRQKIFFANYFLLV</sequence>
<dbReference type="OrthoDB" id="5677334at2"/>
<organism evidence="1 2">
    <name type="scientific">Psittacicella melopsittaci</name>
    <dbReference type="NCBI Taxonomy" id="2028576"/>
    <lineage>
        <taxon>Bacteria</taxon>
        <taxon>Pseudomonadati</taxon>
        <taxon>Pseudomonadota</taxon>
        <taxon>Gammaproteobacteria</taxon>
        <taxon>Pasteurellales</taxon>
        <taxon>Psittacicellaceae</taxon>
        <taxon>Psittacicella</taxon>
    </lineage>
</organism>